<dbReference type="Gene3D" id="2.40.50.140">
    <property type="entry name" value="Nucleic acid-binding proteins"/>
    <property type="match status" value="3"/>
</dbReference>
<feature type="domain" description="Replication protein A 70 kDa DNA-binding subunit B/D first OB fold" evidence="2">
    <location>
        <begin position="8"/>
        <end position="109"/>
    </location>
</feature>
<evidence type="ECO:0000313" key="3">
    <source>
        <dbReference type="EMBL" id="KAG2285660.1"/>
    </source>
</evidence>
<dbReference type="CDD" id="cd04480">
    <property type="entry name" value="RPA1_DBD_A_like"/>
    <property type="match status" value="1"/>
</dbReference>
<name>A0A8X7UMU0_BRACI</name>
<dbReference type="PANTHER" id="PTHR47165:SF4">
    <property type="entry name" value="OS03G0429900 PROTEIN"/>
    <property type="match status" value="1"/>
</dbReference>
<dbReference type="AlphaFoldDB" id="A0A8X7UMU0"/>
<sequence length="465" mass="52624">MANNMQLSFLNDLKPHKTAWRIQVKILHSWRFFMKGVGESMELILSDAHGTKIHASCKKTYMADLAKHVRVGAWRNIDHFCVSGAGNGAYRSTGHKYRLAFIHSTKISESTLHDDNMFLNIVDFDSIQSGLLDSNFLIDVFGQVLDLGDLETIQCTGGKQRKKLEFSLVNVCGQRLACCLWGKFAENLHSVCQETEGIVLCLLRFAKIGQYRGEVQISNAFDASQLFINPEIAEADEFKQRETDESQALAISESEDNKLVLQIKRDKWMQYPQKHSRVDEILCRIVATIYAIDTDWGWYYFGCQDCNKKVFPHSKIVKKLYGKDVVTHMWYCETCKVKVSSLEDTSSFPDAITTLVGQTFMFGVYIEKDGSSGAGVSYKVGKVWKDLRMLMLGENSESYSVPNQGIEASPLLLEAQGDESVSTPSSKRKGDHQELPELESTSKKRALKLSKWRRSENDSSNRAKQ</sequence>
<dbReference type="CDD" id="cd04481">
    <property type="entry name" value="RPA1_DBD_B_like"/>
    <property type="match status" value="1"/>
</dbReference>
<reference evidence="3 4" key="1">
    <citation type="submission" date="2020-02" db="EMBL/GenBank/DDBJ databases">
        <authorList>
            <person name="Ma Q."/>
            <person name="Huang Y."/>
            <person name="Song X."/>
            <person name="Pei D."/>
        </authorList>
    </citation>
    <scope>NUCLEOTIDE SEQUENCE [LARGE SCALE GENOMIC DNA]</scope>
    <source>
        <strain evidence="3">Sxm20200214</strain>
        <tissue evidence="3">Leaf</tissue>
    </source>
</reference>
<keyword evidence="4" id="KW-1185">Reference proteome</keyword>
<proteinExistence type="predicted"/>
<dbReference type="OrthoDB" id="1107226at2759"/>
<feature type="compositionally biased region" description="Basic and acidic residues" evidence="1">
    <location>
        <begin position="453"/>
        <end position="465"/>
    </location>
</feature>
<evidence type="ECO:0000259" key="2">
    <source>
        <dbReference type="Pfam" id="PF02721"/>
    </source>
</evidence>
<dbReference type="EMBL" id="JAAMPC010000010">
    <property type="protein sequence ID" value="KAG2285660.1"/>
    <property type="molecule type" value="Genomic_DNA"/>
</dbReference>
<dbReference type="PANTHER" id="PTHR47165">
    <property type="entry name" value="OS03G0429900 PROTEIN"/>
    <property type="match status" value="1"/>
</dbReference>
<accession>A0A8X7UMU0</accession>
<feature type="region of interest" description="Disordered" evidence="1">
    <location>
        <begin position="413"/>
        <end position="465"/>
    </location>
</feature>
<organism evidence="3 4">
    <name type="scientific">Brassica carinata</name>
    <name type="common">Ethiopian mustard</name>
    <name type="synonym">Abyssinian cabbage</name>
    <dbReference type="NCBI Taxonomy" id="52824"/>
    <lineage>
        <taxon>Eukaryota</taxon>
        <taxon>Viridiplantae</taxon>
        <taxon>Streptophyta</taxon>
        <taxon>Embryophyta</taxon>
        <taxon>Tracheophyta</taxon>
        <taxon>Spermatophyta</taxon>
        <taxon>Magnoliopsida</taxon>
        <taxon>eudicotyledons</taxon>
        <taxon>Gunneridae</taxon>
        <taxon>Pentapetalae</taxon>
        <taxon>rosids</taxon>
        <taxon>malvids</taxon>
        <taxon>Brassicales</taxon>
        <taxon>Brassicaceae</taxon>
        <taxon>Brassiceae</taxon>
        <taxon>Brassica</taxon>
    </lineage>
</organism>
<evidence type="ECO:0000313" key="4">
    <source>
        <dbReference type="Proteomes" id="UP000886595"/>
    </source>
</evidence>
<comment type="caution">
    <text evidence="3">The sequence shown here is derived from an EMBL/GenBank/DDBJ whole genome shotgun (WGS) entry which is preliminary data.</text>
</comment>
<gene>
    <name evidence="3" type="ORF">Bca52824_045264</name>
</gene>
<dbReference type="SUPFAM" id="SSF50249">
    <property type="entry name" value="Nucleic acid-binding proteins"/>
    <property type="match status" value="3"/>
</dbReference>
<feature type="compositionally biased region" description="Basic residues" evidence="1">
    <location>
        <begin position="443"/>
        <end position="452"/>
    </location>
</feature>
<protein>
    <recommendedName>
        <fullName evidence="2">Replication protein A 70 kDa DNA-binding subunit B/D first OB fold domain-containing protein</fullName>
    </recommendedName>
</protein>
<evidence type="ECO:0000256" key="1">
    <source>
        <dbReference type="SAM" id="MobiDB-lite"/>
    </source>
</evidence>
<dbReference type="InterPro" id="IPR012340">
    <property type="entry name" value="NA-bd_OB-fold"/>
</dbReference>
<dbReference type="Pfam" id="PF02721">
    <property type="entry name" value="DUF223"/>
    <property type="match status" value="1"/>
</dbReference>
<dbReference type="Proteomes" id="UP000886595">
    <property type="component" value="Unassembled WGS sequence"/>
</dbReference>
<dbReference type="InterPro" id="IPR003871">
    <property type="entry name" value="RFA1B/D_OB_1st"/>
</dbReference>